<dbReference type="InterPro" id="IPR011013">
    <property type="entry name" value="Gal_mutarotase_sf_dom"/>
</dbReference>
<dbReference type="InterPro" id="IPR015443">
    <property type="entry name" value="Aldose_1-epimerase"/>
</dbReference>
<comment type="subunit">
    <text evidence="5">Monomer.</text>
</comment>
<feature type="binding site" evidence="15">
    <location>
        <begin position="217"/>
        <end position="219"/>
    </location>
    <ligand>
        <name>beta-D-galactose</name>
        <dbReference type="ChEBI" id="CHEBI:27667"/>
    </ligand>
</feature>
<dbReference type="Proteomes" id="UP000318878">
    <property type="component" value="Unassembled WGS sequence"/>
</dbReference>
<dbReference type="Gene3D" id="2.70.98.10">
    <property type="match status" value="1"/>
</dbReference>
<dbReference type="EMBL" id="SJPF01000001">
    <property type="protein sequence ID" value="TWT38861.1"/>
    <property type="molecule type" value="Genomic_DNA"/>
</dbReference>
<dbReference type="OrthoDB" id="9779408at2"/>
<comment type="pathway">
    <text evidence="3 12">Carbohydrate metabolism; hexose metabolism.</text>
</comment>
<gene>
    <name evidence="17" type="primary">mro</name>
    <name evidence="17" type="ORF">Enr8_05550</name>
</gene>
<keyword evidence="10 12" id="KW-0413">Isomerase</keyword>
<evidence type="ECO:0000256" key="10">
    <source>
        <dbReference type="ARBA" id="ARBA00023235"/>
    </source>
</evidence>
<organism evidence="17 18">
    <name type="scientific">Blastopirellula retiformator</name>
    <dbReference type="NCBI Taxonomy" id="2527970"/>
    <lineage>
        <taxon>Bacteria</taxon>
        <taxon>Pseudomonadati</taxon>
        <taxon>Planctomycetota</taxon>
        <taxon>Planctomycetia</taxon>
        <taxon>Pirellulales</taxon>
        <taxon>Pirellulaceae</taxon>
        <taxon>Blastopirellula</taxon>
    </lineage>
</organism>
<comment type="catalytic activity">
    <reaction evidence="1 12">
        <text>alpha-D-glucose = beta-D-glucose</text>
        <dbReference type="Rhea" id="RHEA:10264"/>
        <dbReference type="ChEBI" id="CHEBI:15903"/>
        <dbReference type="ChEBI" id="CHEBI:17925"/>
        <dbReference type="EC" id="5.1.3.3"/>
    </reaction>
</comment>
<feature type="active site" description="Proton acceptor" evidence="13">
    <location>
        <position position="348"/>
    </location>
</feature>
<dbReference type="GO" id="GO:0005737">
    <property type="term" value="C:cytoplasm"/>
    <property type="evidence" value="ECO:0007669"/>
    <property type="project" value="UniProtKB-SubCell"/>
</dbReference>
<feature type="binding site" evidence="14">
    <location>
        <position position="286"/>
    </location>
    <ligand>
        <name>beta-D-galactose</name>
        <dbReference type="ChEBI" id="CHEBI:27667"/>
    </ligand>
</feature>
<evidence type="ECO:0000256" key="4">
    <source>
        <dbReference type="ARBA" id="ARBA00006206"/>
    </source>
</evidence>
<evidence type="ECO:0000256" key="9">
    <source>
        <dbReference type="ARBA" id="ARBA00022553"/>
    </source>
</evidence>
<dbReference type="GO" id="GO:0033499">
    <property type="term" value="P:galactose catabolic process via UDP-galactose, Leloir pathway"/>
    <property type="evidence" value="ECO:0007669"/>
    <property type="project" value="TreeGrafter"/>
</dbReference>
<evidence type="ECO:0000256" key="5">
    <source>
        <dbReference type="ARBA" id="ARBA00011245"/>
    </source>
</evidence>
<dbReference type="SUPFAM" id="SSF74650">
    <property type="entry name" value="Galactose mutarotase-like"/>
    <property type="match status" value="1"/>
</dbReference>
<keyword evidence="11 12" id="KW-0119">Carbohydrate metabolism</keyword>
<keyword evidence="18" id="KW-1185">Reference proteome</keyword>
<dbReference type="Pfam" id="PF01263">
    <property type="entry name" value="Aldose_epim"/>
    <property type="match status" value="1"/>
</dbReference>
<dbReference type="PANTHER" id="PTHR10091:SF0">
    <property type="entry name" value="GALACTOSE MUTAROTASE"/>
    <property type="match status" value="1"/>
</dbReference>
<dbReference type="GO" id="GO:0004034">
    <property type="term" value="F:aldose 1-epimerase activity"/>
    <property type="evidence" value="ECO:0007669"/>
    <property type="project" value="UniProtKB-EC"/>
</dbReference>
<evidence type="ECO:0000256" key="16">
    <source>
        <dbReference type="SAM" id="SignalP"/>
    </source>
</evidence>
<dbReference type="InterPro" id="IPR018052">
    <property type="entry name" value="Ald1_epimerase_CS"/>
</dbReference>
<sequence precursor="true">MPKIMRCWSLLLLVASLLGTQFVLAADPAQTAAKSNPEMSIQSQPFGKTANGQEVTLFTVKNGDLEMELINYGATIVSLKAPDKNGVLANVNAGLDDVALYEGGHPYFGATVGRYANRIAKGKFSLNGKEYSLALNNGENTLHGGEKGFSRYVWDAKQVQEAHGIGVTFTRTSPDGEEGYPGDLTVSVSYLLTSDNQLIMEYQATTDAATVLNLTNHCYWNLAGAGSGKVYDHKLQLEANTYVPVSDALIPTGEILTVKGTPMDFTTMKPIGQDLQATGGDPIGYDHCFVLRSQDGKLALAATVKEPKSGRVMEIYTTEPGIQLYTGNFLSGSPAEARIGQHEAFCLETQHYPDTPNQPNFPSATLQPGEEFRSQTVHKFSVEK</sequence>
<feature type="chain" id="PRO_5022945085" description="Aldose 1-epimerase" evidence="16">
    <location>
        <begin position="26"/>
        <end position="384"/>
    </location>
</feature>
<feature type="binding site" evidence="15">
    <location>
        <begin position="117"/>
        <end position="118"/>
    </location>
    <ligand>
        <name>beta-D-galactose</name>
        <dbReference type="ChEBI" id="CHEBI:27667"/>
    </ligand>
</feature>
<comment type="subcellular location">
    <subcellularLocation>
        <location evidence="2">Cytoplasm</location>
    </subcellularLocation>
</comment>
<comment type="caution">
    <text evidence="17">The sequence shown here is derived from an EMBL/GenBank/DDBJ whole genome shotgun (WGS) entry which is preliminary data.</text>
</comment>
<evidence type="ECO:0000256" key="8">
    <source>
        <dbReference type="ARBA" id="ARBA00022490"/>
    </source>
</evidence>
<dbReference type="GO" id="GO:0030246">
    <property type="term" value="F:carbohydrate binding"/>
    <property type="evidence" value="ECO:0007669"/>
    <property type="project" value="InterPro"/>
</dbReference>
<evidence type="ECO:0000313" key="17">
    <source>
        <dbReference type="EMBL" id="TWT38861.1"/>
    </source>
</evidence>
<evidence type="ECO:0000256" key="13">
    <source>
        <dbReference type="PIRSR" id="PIRSR005096-1"/>
    </source>
</evidence>
<evidence type="ECO:0000256" key="6">
    <source>
        <dbReference type="ARBA" id="ARBA00013185"/>
    </source>
</evidence>
<dbReference type="PANTHER" id="PTHR10091">
    <property type="entry name" value="ALDOSE-1-EPIMERASE"/>
    <property type="match status" value="1"/>
</dbReference>
<evidence type="ECO:0000256" key="2">
    <source>
        <dbReference type="ARBA" id="ARBA00004496"/>
    </source>
</evidence>
<dbReference type="PIRSF" id="PIRSF005096">
    <property type="entry name" value="GALM"/>
    <property type="match status" value="1"/>
</dbReference>
<dbReference type="AlphaFoldDB" id="A0A5C5VLJ3"/>
<dbReference type="InterPro" id="IPR014718">
    <property type="entry name" value="GH-type_carb-bd"/>
</dbReference>
<evidence type="ECO:0000256" key="3">
    <source>
        <dbReference type="ARBA" id="ARBA00005028"/>
    </source>
</evidence>
<reference evidence="17 18" key="1">
    <citation type="submission" date="2019-02" db="EMBL/GenBank/DDBJ databases">
        <title>Deep-cultivation of Planctomycetes and their phenomic and genomic characterization uncovers novel biology.</title>
        <authorList>
            <person name="Wiegand S."/>
            <person name="Jogler M."/>
            <person name="Boedeker C."/>
            <person name="Pinto D."/>
            <person name="Vollmers J."/>
            <person name="Rivas-Marin E."/>
            <person name="Kohn T."/>
            <person name="Peeters S.H."/>
            <person name="Heuer A."/>
            <person name="Rast P."/>
            <person name="Oberbeckmann S."/>
            <person name="Bunk B."/>
            <person name="Jeske O."/>
            <person name="Meyerdierks A."/>
            <person name="Storesund J.E."/>
            <person name="Kallscheuer N."/>
            <person name="Luecker S."/>
            <person name="Lage O.M."/>
            <person name="Pohl T."/>
            <person name="Merkel B.J."/>
            <person name="Hornburger P."/>
            <person name="Mueller R.-W."/>
            <person name="Bruemmer F."/>
            <person name="Labrenz M."/>
            <person name="Spormann A.M."/>
            <person name="Op Den Camp H."/>
            <person name="Overmann J."/>
            <person name="Amann R."/>
            <person name="Jetten M.S.M."/>
            <person name="Mascher T."/>
            <person name="Medema M.H."/>
            <person name="Devos D.P."/>
            <person name="Kaster A.-K."/>
            <person name="Ovreas L."/>
            <person name="Rohde M."/>
            <person name="Galperin M.Y."/>
            <person name="Jogler C."/>
        </authorList>
    </citation>
    <scope>NUCLEOTIDE SEQUENCE [LARGE SCALE GENOMIC DNA]</scope>
    <source>
        <strain evidence="17 18">Enr8</strain>
    </source>
</reference>
<proteinExistence type="inferred from homology"/>
<dbReference type="GO" id="GO:0006006">
    <property type="term" value="P:glucose metabolic process"/>
    <property type="evidence" value="ECO:0007669"/>
    <property type="project" value="TreeGrafter"/>
</dbReference>
<evidence type="ECO:0000313" key="18">
    <source>
        <dbReference type="Proteomes" id="UP000318878"/>
    </source>
</evidence>
<evidence type="ECO:0000256" key="12">
    <source>
        <dbReference type="PIRNR" id="PIRNR005096"/>
    </source>
</evidence>
<keyword evidence="16" id="KW-0732">Signal</keyword>
<feature type="active site" description="Proton donor" evidence="13">
    <location>
        <position position="217"/>
    </location>
</feature>
<evidence type="ECO:0000256" key="14">
    <source>
        <dbReference type="PIRSR" id="PIRSR005096-2"/>
    </source>
</evidence>
<feature type="signal peptide" evidence="16">
    <location>
        <begin position="1"/>
        <end position="25"/>
    </location>
</feature>
<evidence type="ECO:0000256" key="7">
    <source>
        <dbReference type="ARBA" id="ARBA00014165"/>
    </source>
</evidence>
<evidence type="ECO:0000256" key="15">
    <source>
        <dbReference type="PIRSR" id="PIRSR005096-3"/>
    </source>
</evidence>
<comment type="similarity">
    <text evidence="4 12">Belongs to the aldose epimerase family.</text>
</comment>
<dbReference type="InterPro" id="IPR047215">
    <property type="entry name" value="Galactose_mutarotase-like"/>
</dbReference>
<accession>A0A5C5VLJ3</accession>
<protein>
    <recommendedName>
        <fullName evidence="7 12">Aldose 1-epimerase</fullName>
        <ecNumber evidence="6 12">5.1.3.3</ecNumber>
    </recommendedName>
</protein>
<dbReference type="NCBIfam" id="NF008277">
    <property type="entry name" value="PRK11055.1"/>
    <property type="match status" value="1"/>
</dbReference>
<keyword evidence="8" id="KW-0963">Cytoplasm</keyword>
<dbReference type="PROSITE" id="PS00545">
    <property type="entry name" value="ALDOSE_1_EPIMERASE"/>
    <property type="match status" value="1"/>
</dbReference>
<evidence type="ECO:0000256" key="11">
    <source>
        <dbReference type="ARBA" id="ARBA00023277"/>
    </source>
</evidence>
<dbReference type="InterPro" id="IPR008183">
    <property type="entry name" value="Aldose_1/G6P_1-epimerase"/>
</dbReference>
<dbReference type="EC" id="5.1.3.3" evidence="6 12"/>
<keyword evidence="9" id="KW-0597">Phosphoprotein</keyword>
<evidence type="ECO:0000256" key="1">
    <source>
        <dbReference type="ARBA" id="ARBA00001614"/>
    </source>
</evidence>
<name>A0A5C5VLJ3_9BACT</name>
<dbReference type="RefSeq" id="WP_146429085.1">
    <property type="nucleotide sequence ID" value="NZ_SJPF01000001.1"/>
</dbReference>
<dbReference type="CDD" id="cd09019">
    <property type="entry name" value="galactose_mutarotase_like"/>
    <property type="match status" value="1"/>
</dbReference>
<dbReference type="UniPathway" id="UPA00242"/>
<dbReference type="FunFam" id="2.70.98.10:FF:000003">
    <property type="entry name" value="Aldose 1-epimerase"/>
    <property type="match status" value="1"/>
</dbReference>